<accession>A0A1B6CG12</accession>
<gene>
    <name evidence="1" type="ORF">g.9094</name>
</gene>
<dbReference type="AlphaFoldDB" id="A0A1B6CG12"/>
<proteinExistence type="predicted"/>
<evidence type="ECO:0000313" key="1">
    <source>
        <dbReference type="EMBL" id="JAS12374.1"/>
    </source>
</evidence>
<sequence length="280" mass="31980">MKFFFDKLEKFKGNFLLFLKNKEIKYKNKEGIESTMALKDKNDYSKNINKILLSGVKNVDSIHHLSTKMIKNVTESIGETFRVVVKSMTKMISKSADECVVYAGILANHSSSVASVIQTDISNMLGKFVTFLIKRSTGLTNFITGAVEKLSKFSGKTKMGMNHFLIAAKIKSSMRVKNILNRLNGYNFKIISNQKAMLTASVARVKQVGDHAIEKFKIFMNSTMKDGGNVHHYKVELVNAIYKYSKKNRKEISKINNRYEHKIAYDIREGFQELEKYINN</sequence>
<dbReference type="EMBL" id="GEDC01024924">
    <property type="protein sequence ID" value="JAS12374.1"/>
    <property type="molecule type" value="Transcribed_RNA"/>
</dbReference>
<reference evidence="1" key="1">
    <citation type="submission" date="2015-12" db="EMBL/GenBank/DDBJ databases">
        <title>De novo transcriptome assembly of four potential Pierce s Disease insect vectors from Arizona vineyards.</title>
        <authorList>
            <person name="Tassone E.E."/>
        </authorList>
    </citation>
    <scope>NUCLEOTIDE SEQUENCE</scope>
</reference>
<name>A0A1B6CG12_9HEMI</name>
<protein>
    <submittedName>
        <fullName evidence="1">Uncharacterized protein</fullName>
    </submittedName>
</protein>
<organism evidence="1">
    <name type="scientific">Clastoptera arizonana</name>
    <name type="common">Arizona spittle bug</name>
    <dbReference type="NCBI Taxonomy" id="38151"/>
    <lineage>
        <taxon>Eukaryota</taxon>
        <taxon>Metazoa</taxon>
        <taxon>Ecdysozoa</taxon>
        <taxon>Arthropoda</taxon>
        <taxon>Hexapoda</taxon>
        <taxon>Insecta</taxon>
        <taxon>Pterygota</taxon>
        <taxon>Neoptera</taxon>
        <taxon>Paraneoptera</taxon>
        <taxon>Hemiptera</taxon>
        <taxon>Auchenorrhyncha</taxon>
        <taxon>Cercopoidea</taxon>
        <taxon>Clastopteridae</taxon>
        <taxon>Clastoptera</taxon>
    </lineage>
</organism>